<evidence type="ECO:0000256" key="4">
    <source>
        <dbReference type="SAM" id="Phobius"/>
    </source>
</evidence>
<feature type="transmembrane region" description="Helical" evidence="4">
    <location>
        <begin position="12"/>
        <end position="34"/>
    </location>
</feature>
<evidence type="ECO:0000256" key="3">
    <source>
        <dbReference type="ARBA" id="ARBA00023002"/>
    </source>
</evidence>
<dbReference type="Proteomes" id="UP000700596">
    <property type="component" value="Unassembled WGS sequence"/>
</dbReference>
<dbReference type="EMBL" id="JAGMWT010000003">
    <property type="protein sequence ID" value="KAH7131825.1"/>
    <property type="molecule type" value="Genomic_DNA"/>
</dbReference>
<dbReference type="InterPro" id="IPR002938">
    <property type="entry name" value="FAD-bd"/>
</dbReference>
<dbReference type="Gene3D" id="3.40.30.120">
    <property type="match status" value="1"/>
</dbReference>
<dbReference type="PANTHER" id="PTHR43004">
    <property type="entry name" value="TRK SYSTEM POTASSIUM UPTAKE PROTEIN"/>
    <property type="match status" value="1"/>
</dbReference>
<evidence type="ECO:0000313" key="7">
    <source>
        <dbReference type="Proteomes" id="UP000700596"/>
    </source>
</evidence>
<dbReference type="Pfam" id="PF21274">
    <property type="entry name" value="Rng_hyd_C"/>
    <property type="match status" value="1"/>
</dbReference>
<feature type="domain" description="FAD-binding" evidence="5">
    <location>
        <begin position="13"/>
        <end position="379"/>
    </location>
</feature>
<dbReference type="NCBIfam" id="NF004780">
    <property type="entry name" value="PRK06126.1"/>
    <property type="match status" value="1"/>
</dbReference>
<keyword evidence="4" id="KW-0472">Membrane</keyword>
<comment type="caution">
    <text evidence="6">The sequence shown here is derived from an EMBL/GenBank/DDBJ whole genome shotgun (WGS) entry which is preliminary data.</text>
</comment>
<reference evidence="6" key="1">
    <citation type="journal article" date="2021" name="Nat. Commun.">
        <title>Genetic determinants of endophytism in the Arabidopsis root mycobiome.</title>
        <authorList>
            <person name="Mesny F."/>
            <person name="Miyauchi S."/>
            <person name="Thiergart T."/>
            <person name="Pickel B."/>
            <person name="Atanasova L."/>
            <person name="Karlsson M."/>
            <person name="Huettel B."/>
            <person name="Barry K.W."/>
            <person name="Haridas S."/>
            <person name="Chen C."/>
            <person name="Bauer D."/>
            <person name="Andreopoulos W."/>
            <person name="Pangilinan J."/>
            <person name="LaButti K."/>
            <person name="Riley R."/>
            <person name="Lipzen A."/>
            <person name="Clum A."/>
            <person name="Drula E."/>
            <person name="Henrissat B."/>
            <person name="Kohler A."/>
            <person name="Grigoriev I.V."/>
            <person name="Martin F.M."/>
            <person name="Hacquard S."/>
        </authorList>
    </citation>
    <scope>NUCLEOTIDE SEQUENCE</scope>
    <source>
        <strain evidence="6">MPI-CAGE-CH-0243</strain>
    </source>
</reference>
<evidence type="ECO:0000256" key="2">
    <source>
        <dbReference type="ARBA" id="ARBA00022827"/>
    </source>
</evidence>
<dbReference type="InterPro" id="IPR036188">
    <property type="entry name" value="FAD/NAD-bd_sf"/>
</dbReference>
<name>A0A9P9IUS6_9PLEO</name>
<evidence type="ECO:0000259" key="5">
    <source>
        <dbReference type="Pfam" id="PF01494"/>
    </source>
</evidence>
<dbReference type="SUPFAM" id="SSF51905">
    <property type="entry name" value="FAD/NAD(P)-binding domain"/>
    <property type="match status" value="1"/>
</dbReference>
<dbReference type="GO" id="GO:0016709">
    <property type="term" value="F:oxidoreductase activity, acting on paired donors, with incorporation or reduction of molecular oxygen, NAD(P)H as one donor, and incorporation of one atom of oxygen"/>
    <property type="evidence" value="ECO:0007669"/>
    <property type="project" value="UniProtKB-ARBA"/>
</dbReference>
<protein>
    <submittedName>
        <fullName evidence="6">FAD-binding domain-containing protein</fullName>
    </submittedName>
</protein>
<proteinExistence type="predicted"/>
<sequence length="581" mass="64597">MTVHETVLDDNVVLVLGGGPVGMLLANSLAFFGVKCIVLERNFSTTKWPKMDLTNARSMELLRKIGLADLVREKGVPSPIPYNVIFSAGLNAKEPLSKWNLPSVDDCRTAIATDSDGSQPQEPYQRISQAVFEASLRTRCEENPLIDLRYGWKVEAVKETDTYASAHVTELKTEQKHVFSARFIAACDGASSRARRNLGIELDGGPTPVYATLIHFKSKDLSRLHKHGRFWHYFTVSEGHGLHGAAIAQDEVDTWTTHLFMPVDQDVEHLTSDEVVATALGGASGPYPIKIDEVLVRSTYRPHIAVARTYASQKKRVFLAGDSAHQNVPTGGYGMNMGIGDAFCLGWQLAAVVNGHADPGLLESYEQERRPVAVTSVEESGKHLAVHMNVAELLAGKIDDLVKCTPDTAMLRDQIHEYYQIHDDENKSLGIEMGYRYQSDYIIPDVCSVPPTFDHRRYKPSTWPGMRAPHVFLKDKSSIFSKFGPMFTLVEFTDGSSRGAEHIIDAASKHNVPMTHLRLKNEDEAFKVWAEYLVLIRPDQHVAWRGARVACKDDGNLVVRIVSGQSKPRVAWLDRDGGSMY</sequence>
<dbReference type="AlphaFoldDB" id="A0A9P9IUS6"/>
<dbReference type="InterPro" id="IPR050641">
    <property type="entry name" value="RIFMO-like"/>
</dbReference>
<gene>
    <name evidence="6" type="ORF">B0J11DRAFT_503019</name>
</gene>
<keyword evidence="4" id="KW-0812">Transmembrane</keyword>
<dbReference type="GO" id="GO:0071949">
    <property type="term" value="F:FAD binding"/>
    <property type="evidence" value="ECO:0007669"/>
    <property type="project" value="InterPro"/>
</dbReference>
<dbReference type="Gene3D" id="3.30.9.10">
    <property type="entry name" value="D-Amino Acid Oxidase, subunit A, domain 2"/>
    <property type="match status" value="1"/>
</dbReference>
<organism evidence="6 7">
    <name type="scientific">Dendryphion nanum</name>
    <dbReference type="NCBI Taxonomy" id="256645"/>
    <lineage>
        <taxon>Eukaryota</taxon>
        <taxon>Fungi</taxon>
        <taxon>Dikarya</taxon>
        <taxon>Ascomycota</taxon>
        <taxon>Pezizomycotina</taxon>
        <taxon>Dothideomycetes</taxon>
        <taxon>Pleosporomycetidae</taxon>
        <taxon>Pleosporales</taxon>
        <taxon>Torulaceae</taxon>
        <taxon>Dendryphion</taxon>
    </lineage>
</organism>
<keyword evidence="4" id="KW-1133">Transmembrane helix</keyword>
<evidence type="ECO:0000313" key="6">
    <source>
        <dbReference type="EMBL" id="KAH7131825.1"/>
    </source>
</evidence>
<keyword evidence="7" id="KW-1185">Reference proteome</keyword>
<keyword evidence="2" id="KW-0274">FAD</keyword>
<dbReference type="PRINTS" id="PR00420">
    <property type="entry name" value="RNGMNOXGNASE"/>
</dbReference>
<keyword evidence="1" id="KW-0285">Flavoprotein</keyword>
<evidence type="ECO:0000256" key="1">
    <source>
        <dbReference type="ARBA" id="ARBA00022630"/>
    </source>
</evidence>
<accession>A0A9P9IUS6</accession>
<dbReference type="PANTHER" id="PTHR43004:SF21">
    <property type="entry name" value="FAD-BINDING DOMAIN-CONTAINING PROTEIN-RELATED"/>
    <property type="match status" value="1"/>
</dbReference>
<dbReference type="Pfam" id="PF01494">
    <property type="entry name" value="FAD_binding_3"/>
    <property type="match status" value="1"/>
</dbReference>
<dbReference type="OrthoDB" id="2096480at2759"/>
<dbReference type="Gene3D" id="3.50.50.60">
    <property type="entry name" value="FAD/NAD(P)-binding domain"/>
    <property type="match status" value="1"/>
</dbReference>
<keyword evidence="3" id="KW-0560">Oxidoreductase</keyword>